<dbReference type="Pfam" id="PF07963">
    <property type="entry name" value="N_methyl"/>
    <property type="match status" value="1"/>
</dbReference>
<dbReference type="PRINTS" id="PR00813">
    <property type="entry name" value="BCTERIALGSPG"/>
</dbReference>
<dbReference type="Proteomes" id="UP000680365">
    <property type="component" value="Unassembled WGS sequence"/>
</dbReference>
<keyword evidence="2" id="KW-1133">Transmembrane helix</keyword>
<reference evidence="3 4" key="1">
    <citation type="journal article" date="2021" name="Nat. Commun.">
        <title>Reductive evolution and unique predatory mode in the CPR bacterium Vampirococcus lugosii.</title>
        <authorList>
            <person name="Moreira D."/>
            <person name="Zivanovic Y."/>
            <person name="Lopez-Archilla A.I."/>
            <person name="Iniesto M."/>
            <person name="Lopez-Garcia P."/>
        </authorList>
    </citation>
    <scope>NUCLEOTIDE SEQUENCE [LARGE SCALE GENOMIC DNA]</scope>
    <source>
        <strain evidence="3">Chiprana</strain>
    </source>
</reference>
<evidence type="ECO:0000313" key="4">
    <source>
        <dbReference type="Proteomes" id="UP000680365"/>
    </source>
</evidence>
<proteinExistence type="predicted"/>
<keyword evidence="1" id="KW-0488">Methylation</keyword>
<sequence length="165" mass="18067">MKINLKDKGFTMVELIVVIAIIAVLSVISGIALTQFVGKSKEARVKADLSVISDGIDVYLINGNLTGGIEGTGGTYYTGFSLSFMEKNSSGDNKLSDILQIERLNTVNPGDDDIYHIAYSGKKYIIAGQILHEDGDKWHYQSNFTLSGIDEENTNWSGAIENINW</sequence>
<gene>
    <name evidence="3" type="ORF">VAMP_84n84</name>
</gene>
<feature type="transmembrane region" description="Helical" evidence="2">
    <location>
        <begin position="12"/>
        <end position="33"/>
    </location>
</feature>
<dbReference type="EMBL" id="JAEDAM010000035">
    <property type="protein sequence ID" value="MBS8122057.1"/>
    <property type="molecule type" value="Genomic_DNA"/>
</dbReference>
<dbReference type="InterPro" id="IPR000983">
    <property type="entry name" value="Bac_GSPG_pilin"/>
</dbReference>
<dbReference type="NCBIfam" id="TIGR02532">
    <property type="entry name" value="IV_pilin_GFxxxE"/>
    <property type="match status" value="1"/>
</dbReference>
<organism evidence="3 4">
    <name type="scientific">Candidatus Vampirococcus lugosii</name>
    <dbReference type="NCBI Taxonomy" id="2789015"/>
    <lineage>
        <taxon>Bacteria</taxon>
        <taxon>Candidatus Absconditibacteriota</taxon>
        <taxon>Vampirococcus</taxon>
    </lineage>
</organism>
<keyword evidence="4" id="KW-1185">Reference proteome</keyword>
<accession>A0ABS5QLI4</accession>
<name>A0ABS5QLI4_9BACT</name>
<dbReference type="InterPro" id="IPR045584">
    <property type="entry name" value="Pilin-like"/>
</dbReference>
<dbReference type="InterPro" id="IPR012902">
    <property type="entry name" value="N_methyl_site"/>
</dbReference>
<evidence type="ECO:0000313" key="3">
    <source>
        <dbReference type="EMBL" id="MBS8122057.1"/>
    </source>
</evidence>
<evidence type="ECO:0008006" key="5">
    <source>
        <dbReference type="Google" id="ProtNLM"/>
    </source>
</evidence>
<evidence type="ECO:0000256" key="1">
    <source>
        <dbReference type="ARBA" id="ARBA00022481"/>
    </source>
</evidence>
<keyword evidence="2" id="KW-0812">Transmembrane</keyword>
<evidence type="ECO:0000256" key="2">
    <source>
        <dbReference type="SAM" id="Phobius"/>
    </source>
</evidence>
<keyword evidence="2" id="KW-0472">Membrane</keyword>
<dbReference type="Gene3D" id="3.30.700.10">
    <property type="entry name" value="Glycoprotein, Type 4 Pilin"/>
    <property type="match status" value="1"/>
</dbReference>
<comment type="caution">
    <text evidence="3">The sequence shown here is derived from an EMBL/GenBank/DDBJ whole genome shotgun (WGS) entry which is preliminary data.</text>
</comment>
<dbReference type="RefSeq" id="WP_213349163.1">
    <property type="nucleotide sequence ID" value="NZ_JAEDAM010000035.1"/>
</dbReference>
<protein>
    <recommendedName>
        <fullName evidence="5">Prepilin-type N-terminal cleavage/methylation domain-containing protein</fullName>
    </recommendedName>
</protein>
<dbReference type="SUPFAM" id="SSF54523">
    <property type="entry name" value="Pili subunits"/>
    <property type="match status" value="1"/>
</dbReference>